<dbReference type="EMBL" id="JASBNA010000099">
    <property type="protein sequence ID" value="KAK7676954.1"/>
    <property type="molecule type" value="Genomic_DNA"/>
</dbReference>
<gene>
    <name evidence="2" type="ORF">QCA50_020072</name>
</gene>
<evidence type="ECO:0000313" key="2">
    <source>
        <dbReference type="EMBL" id="KAK7676954.1"/>
    </source>
</evidence>
<dbReference type="Proteomes" id="UP001385951">
    <property type="component" value="Unassembled WGS sequence"/>
</dbReference>
<sequence>MIFLRKYSRADTFSEGWKTFRKRMSSTLNRWWDECYIVKREELFAQALPRSSELDSIRVLEILGVLPEFRGCGIGEGLVHVVEDEMVAEGANMKKRGIYVEANSESNVEMYLRWGFELKAEGHFQSELGDFDMWGLYKELRESGLEKEHATLQFQP</sequence>
<keyword evidence="3" id="KW-1185">Reference proteome</keyword>
<evidence type="ECO:0000259" key="1">
    <source>
        <dbReference type="PROSITE" id="PS51186"/>
    </source>
</evidence>
<dbReference type="InterPro" id="IPR000182">
    <property type="entry name" value="GNAT_dom"/>
</dbReference>
<comment type="caution">
    <text evidence="2">The sequence shown here is derived from an EMBL/GenBank/DDBJ whole genome shotgun (WGS) entry which is preliminary data.</text>
</comment>
<dbReference type="AlphaFoldDB" id="A0AAW0FDY3"/>
<organism evidence="2 3">
    <name type="scientific">Cerrena zonata</name>
    <dbReference type="NCBI Taxonomy" id="2478898"/>
    <lineage>
        <taxon>Eukaryota</taxon>
        <taxon>Fungi</taxon>
        <taxon>Dikarya</taxon>
        <taxon>Basidiomycota</taxon>
        <taxon>Agaricomycotina</taxon>
        <taxon>Agaricomycetes</taxon>
        <taxon>Polyporales</taxon>
        <taxon>Cerrenaceae</taxon>
        <taxon>Cerrena</taxon>
    </lineage>
</organism>
<name>A0AAW0FDY3_9APHY</name>
<feature type="domain" description="N-acetyltransferase" evidence="1">
    <location>
        <begin position="1"/>
        <end position="141"/>
    </location>
</feature>
<dbReference type="SUPFAM" id="SSF55729">
    <property type="entry name" value="Acyl-CoA N-acyltransferases (Nat)"/>
    <property type="match status" value="1"/>
</dbReference>
<protein>
    <recommendedName>
        <fullName evidence="1">N-acetyltransferase domain-containing protein</fullName>
    </recommendedName>
</protein>
<dbReference type="GO" id="GO:0016747">
    <property type="term" value="F:acyltransferase activity, transferring groups other than amino-acyl groups"/>
    <property type="evidence" value="ECO:0007669"/>
    <property type="project" value="InterPro"/>
</dbReference>
<dbReference type="Gene3D" id="3.40.630.30">
    <property type="match status" value="1"/>
</dbReference>
<proteinExistence type="predicted"/>
<dbReference type="PROSITE" id="PS51186">
    <property type="entry name" value="GNAT"/>
    <property type="match status" value="1"/>
</dbReference>
<dbReference type="Pfam" id="PF13508">
    <property type="entry name" value="Acetyltransf_7"/>
    <property type="match status" value="1"/>
</dbReference>
<dbReference type="InterPro" id="IPR016181">
    <property type="entry name" value="Acyl_CoA_acyltransferase"/>
</dbReference>
<reference evidence="2 3" key="1">
    <citation type="submission" date="2022-09" db="EMBL/GenBank/DDBJ databases">
        <authorList>
            <person name="Palmer J.M."/>
        </authorList>
    </citation>
    <scope>NUCLEOTIDE SEQUENCE [LARGE SCALE GENOMIC DNA]</scope>
    <source>
        <strain evidence="2 3">DSM 7382</strain>
    </source>
</reference>
<accession>A0AAW0FDY3</accession>
<evidence type="ECO:0000313" key="3">
    <source>
        <dbReference type="Proteomes" id="UP001385951"/>
    </source>
</evidence>
<dbReference type="CDD" id="cd04301">
    <property type="entry name" value="NAT_SF"/>
    <property type="match status" value="1"/>
</dbReference>